<sequence>MEMRKLKLENEEKERMKRLELEEKERWKEMEMHKLKLKFQRGKGIRQHELAGEKLMSFVNDYETKTTEVTRAVAELNEKINKVGKELAKRRVNKHLDNIVT</sequence>
<dbReference type="Proteomes" id="UP000288216">
    <property type="component" value="Unassembled WGS sequence"/>
</dbReference>
<dbReference type="EMBL" id="BFAA01001366">
    <property type="protein sequence ID" value="GCB64374.1"/>
    <property type="molecule type" value="Genomic_DNA"/>
</dbReference>
<accession>A0A401NU52</accession>
<dbReference type="AlphaFoldDB" id="A0A401NU52"/>
<proteinExistence type="predicted"/>
<organism evidence="1 2">
    <name type="scientific">Scyliorhinus torazame</name>
    <name type="common">Cloudy catshark</name>
    <name type="synonym">Catulus torazame</name>
    <dbReference type="NCBI Taxonomy" id="75743"/>
    <lineage>
        <taxon>Eukaryota</taxon>
        <taxon>Metazoa</taxon>
        <taxon>Chordata</taxon>
        <taxon>Craniata</taxon>
        <taxon>Vertebrata</taxon>
        <taxon>Chondrichthyes</taxon>
        <taxon>Elasmobranchii</taxon>
        <taxon>Galeomorphii</taxon>
        <taxon>Galeoidea</taxon>
        <taxon>Carcharhiniformes</taxon>
        <taxon>Scyliorhinidae</taxon>
        <taxon>Scyliorhinus</taxon>
    </lineage>
</organism>
<protein>
    <submittedName>
        <fullName evidence="1">Uncharacterized protein</fullName>
    </submittedName>
</protein>
<comment type="caution">
    <text evidence="1">The sequence shown here is derived from an EMBL/GenBank/DDBJ whole genome shotgun (WGS) entry which is preliminary data.</text>
</comment>
<gene>
    <name evidence="1" type="ORF">scyTo_0004596</name>
</gene>
<name>A0A401NU52_SCYTO</name>
<evidence type="ECO:0000313" key="2">
    <source>
        <dbReference type="Proteomes" id="UP000288216"/>
    </source>
</evidence>
<keyword evidence="2" id="KW-1185">Reference proteome</keyword>
<reference evidence="1 2" key="1">
    <citation type="journal article" date="2018" name="Nat. Ecol. Evol.">
        <title>Shark genomes provide insights into elasmobranch evolution and the origin of vertebrates.</title>
        <authorList>
            <person name="Hara Y"/>
            <person name="Yamaguchi K"/>
            <person name="Onimaru K"/>
            <person name="Kadota M"/>
            <person name="Koyanagi M"/>
            <person name="Keeley SD"/>
            <person name="Tatsumi K"/>
            <person name="Tanaka K"/>
            <person name="Motone F"/>
            <person name="Kageyama Y"/>
            <person name="Nozu R"/>
            <person name="Adachi N"/>
            <person name="Nishimura O"/>
            <person name="Nakagawa R"/>
            <person name="Tanegashima C"/>
            <person name="Kiyatake I"/>
            <person name="Matsumoto R"/>
            <person name="Murakumo K"/>
            <person name="Nishida K"/>
            <person name="Terakita A"/>
            <person name="Kuratani S"/>
            <person name="Sato K"/>
            <person name="Hyodo S Kuraku.S."/>
        </authorList>
    </citation>
    <scope>NUCLEOTIDE SEQUENCE [LARGE SCALE GENOMIC DNA]</scope>
</reference>
<evidence type="ECO:0000313" key="1">
    <source>
        <dbReference type="EMBL" id="GCB64374.1"/>
    </source>
</evidence>